<accession>A0A8R7RGM1</accession>
<reference evidence="2" key="1">
    <citation type="journal article" date="2013" name="Nature">
        <title>Draft genome of the wheat A-genome progenitor Triticum urartu.</title>
        <authorList>
            <person name="Ling H.Q."/>
            <person name="Zhao S."/>
            <person name="Liu D."/>
            <person name="Wang J."/>
            <person name="Sun H."/>
            <person name="Zhang C."/>
            <person name="Fan H."/>
            <person name="Li D."/>
            <person name="Dong L."/>
            <person name="Tao Y."/>
            <person name="Gao C."/>
            <person name="Wu H."/>
            <person name="Li Y."/>
            <person name="Cui Y."/>
            <person name="Guo X."/>
            <person name="Zheng S."/>
            <person name="Wang B."/>
            <person name="Yu K."/>
            <person name="Liang Q."/>
            <person name="Yang W."/>
            <person name="Lou X."/>
            <person name="Chen J."/>
            <person name="Feng M."/>
            <person name="Jian J."/>
            <person name="Zhang X."/>
            <person name="Luo G."/>
            <person name="Jiang Y."/>
            <person name="Liu J."/>
            <person name="Wang Z."/>
            <person name="Sha Y."/>
            <person name="Zhang B."/>
            <person name="Wu H."/>
            <person name="Tang D."/>
            <person name="Shen Q."/>
            <person name="Xue P."/>
            <person name="Zou S."/>
            <person name="Wang X."/>
            <person name="Liu X."/>
            <person name="Wang F."/>
            <person name="Yang Y."/>
            <person name="An X."/>
            <person name="Dong Z."/>
            <person name="Zhang K."/>
            <person name="Zhang X."/>
            <person name="Luo M.C."/>
            <person name="Dvorak J."/>
            <person name="Tong Y."/>
            <person name="Wang J."/>
            <person name="Yang H."/>
            <person name="Li Z."/>
            <person name="Wang D."/>
            <person name="Zhang A."/>
            <person name="Wang J."/>
        </authorList>
    </citation>
    <scope>NUCLEOTIDE SEQUENCE</scope>
    <source>
        <strain evidence="2">cv. G1812</strain>
    </source>
</reference>
<reference evidence="1" key="3">
    <citation type="submission" date="2022-06" db="UniProtKB">
        <authorList>
            <consortium name="EnsemblPlants"/>
        </authorList>
    </citation>
    <scope>IDENTIFICATION</scope>
</reference>
<evidence type="ECO:0000313" key="2">
    <source>
        <dbReference type="Proteomes" id="UP000015106"/>
    </source>
</evidence>
<reference evidence="1" key="2">
    <citation type="submission" date="2018-03" db="EMBL/GenBank/DDBJ databases">
        <title>The Triticum urartu genome reveals the dynamic nature of wheat genome evolution.</title>
        <authorList>
            <person name="Ling H."/>
            <person name="Ma B."/>
            <person name="Shi X."/>
            <person name="Liu H."/>
            <person name="Dong L."/>
            <person name="Sun H."/>
            <person name="Cao Y."/>
            <person name="Gao Q."/>
            <person name="Zheng S."/>
            <person name="Li Y."/>
            <person name="Yu Y."/>
            <person name="Du H."/>
            <person name="Qi M."/>
            <person name="Li Y."/>
            <person name="Yu H."/>
            <person name="Cui Y."/>
            <person name="Wang N."/>
            <person name="Chen C."/>
            <person name="Wu H."/>
            <person name="Zhao Y."/>
            <person name="Zhang J."/>
            <person name="Li Y."/>
            <person name="Zhou W."/>
            <person name="Zhang B."/>
            <person name="Hu W."/>
            <person name="Eijk M."/>
            <person name="Tang J."/>
            <person name="Witsenboer H."/>
            <person name="Zhao S."/>
            <person name="Li Z."/>
            <person name="Zhang A."/>
            <person name="Wang D."/>
            <person name="Liang C."/>
        </authorList>
    </citation>
    <scope>NUCLEOTIDE SEQUENCE [LARGE SCALE GENOMIC DNA]</scope>
    <source>
        <strain evidence="1">cv. G1812</strain>
    </source>
</reference>
<keyword evidence="2" id="KW-1185">Reference proteome</keyword>
<dbReference type="EnsemblPlants" id="TuG1812U0000066700.01.T01">
    <property type="protein sequence ID" value="TuG1812U0000066700.01.T01"/>
    <property type="gene ID" value="TuG1812U0000066700.01"/>
</dbReference>
<proteinExistence type="predicted"/>
<dbReference type="AlphaFoldDB" id="A0A8R7RGM1"/>
<evidence type="ECO:0000313" key="1">
    <source>
        <dbReference type="EnsemblPlants" id="TuG1812U0000066700.01.T01"/>
    </source>
</evidence>
<name>A0A8R7RGM1_TRIUA</name>
<sequence>MEDCSCRCLAKMARITEGCVYESGLELTQTQRRGQLSCLLYINHGFRAPYICLSPDGWGLEGIMENVTQDQDCCSLFRDTDDGDFRQKGYQLREVAYHIDFDGCINLTTRWKEFVAESGFEDGDVVMVMFCREDDSLTFRM</sequence>
<dbReference type="Proteomes" id="UP000015106">
    <property type="component" value="Chromosome 6"/>
</dbReference>
<dbReference type="Gramene" id="TuG1812U0000066700.01.T01">
    <property type="protein sequence ID" value="TuG1812U0000066700.01.T01"/>
    <property type="gene ID" value="TuG1812U0000066700.01"/>
</dbReference>
<protein>
    <submittedName>
        <fullName evidence="1">Uncharacterized protein</fullName>
    </submittedName>
</protein>
<organism evidence="1 2">
    <name type="scientific">Triticum urartu</name>
    <name type="common">Red wild einkorn</name>
    <name type="synonym">Crithodium urartu</name>
    <dbReference type="NCBI Taxonomy" id="4572"/>
    <lineage>
        <taxon>Eukaryota</taxon>
        <taxon>Viridiplantae</taxon>
        <taxon>Streptophyta</taxon>
        <taxon>Embryophyta</taxon>
        <taxon>Tracheophyta</taxon>
        <taxon>Spermatophyta</taxon>
        <taxon>Magnoliopsida</taxon>
        <taxon>Liliopsida</taxon>
        <taxon>Poales</taxon>
        <taxon>Poaceae</taxon>
        <taxon>BOP clade</taxon>
        <taxon>Pooideae</taxon>
        <taxon>Triticodae</taxon>
        <taxon>Triticeae</taxon>
        <taxon>Triticinae</taxon>
        <taxon>Triticum</taxon>
    </lineage>
</organism>